<accession>A0A915KMP6</accession>
<reference evidence="2" key="1">
    <citation type="submission" date="2022-11" db="UniProtKB">
        <authorList>
            <consortium name="WormBaseParasite"/>
        </authorList>
    </citation>
    <scope>IDENTIFICATION</scope>
</reference>
<keyword evidence="1" id="KW-1185">Reference proteome</keyword>
<organism evidence="1 2">
    <name type="scientific">Romanomermis culicivorax</name>
    <name type="common">Nematode worm</name>
    <dbReference type="NCBI Taxonomy" id="13658"/>
    <lineage>
        <taxon>Eukaryota</taxon>
        <taxon>Metazoa</taxon>
        <taxon>Ecdysozoa</taxon>
        <taxon>Nematoda</taxon>
        <taxon>Enoplea</taxon>
        <taxon>Dorylaimia</taxon>
        <taxon>Mermithida</taxon>
        <taxon>Mermithoidea</taxon>
        <taxon>Mermithidae</taxon>
        <taxon>Romanomermis</taxon>
    </lineage>
</organism>
<evidence type="ECO:0000313" key="2">
    <source>
        <dbReference type="WBParaSite" id="nRc.2.0.1.t39309-RA"/>
    </source>
</evidence>
<dbReference type="Proteomes" id="UP000887565">
    <property type="component" value="Unplaced"/>
</dbReference>
<protein>
    <submittedName>
        <fullName evidence="2">Uncharacterized protein</fullName>
    </submittedName>
</protein>
<proteinExistence type="predicted"/>
<dbReference type="AlphaFoldDB" id="A0A915KMP6"/>
<sequence>MPVNVNPSTMPKMTGDVRVIASYQQTEGTWGPPARFIAQGLPPGIPTDSPLEIVSQMELMNLLVTVFNDSSFKDSSSITDAMRAVWSTDLATNGTWILGPDVTQWALELITDGTIHATPVDKILLDSEPSSPAVDAICRAVEEAAVDTTCCAVEQASLNAPPTAVVAASPSMTTTGAQTLAAIAQQQPAAAKKPSPPVANAFRETLHTMNDDVSIIEASPFPTATAPWSLKIGVVR</sequence>
<name>A0A915KMP6_ROMCU</name>
<dbReference type="WBParaSite" id="nRc.2.0.1.t39309-RA">
    <property type="protein sequence ID" value="nRc.2.0.1.t39309-RA"/>
    <property type="gene ID" value="nRc.2.0.1.g39309"/>
</dbReference>
<evidence type="ECO:0000313" key="1">
    <source>
        <dbReference type="Proteomes" id="UP000887565"/>
    </source>
</evidence>